<gene>
    <name evidence="9" type="ORF">pdam_00002593</name>
</gene>
<dbReference type="OMA" id="CHNKSNT"/>
<dbReference type="SUPFAM" id="SSF57959">
    <property type="entry name" value="Leucine zipper domain"/>
    <property type="match status" value="1"/>
</dbReference>
<evidence type="ECO:0000313" key="10">
    <source>
        <dbReference type="Proteomes" id="UP000275408"/>
    </source>
</evidence>
<evidence type="ECO:0008006" key="11">
    <source>
        <dbReference type="Google" id="ProtNLM"/>
    </source>
</evidence>
<dbReference type="STRING" id="46731.A0A3M6U3F0"/>
<evidence type="ECO:0000256" key="3">
    <source>
        <dbReference type="ARBA" id="ARBA00023015"/>
    </source>
</evidence>
<comment type="subcellular location">
    <subcellularLocation>
        <location evidence="1">Nucleus</location>
    </subcellularLocation>
</comment>
<evidence type="ECO:0000313" key="9">
    <source>
        <dbReference type="EMBL" id="RMX48089.1"/>
    </source>
</evidence>
<feature type="region of interest" description="Disordered" evidence="8">
    <location>
        <begin position="1"/>
        <end position="95"/>
    </location>
</feature>
<feature type="compositionally biased region" description="Polar residues" evidence="8">
    <location>
        <begin position="1"/>
        <end position="16"/>
    </location>
</feature>
<dbReference type="OrthoDB" id="5984119at2759"/>
<proteinExistence type="inferred from homology"/>
<evidence type="ECO:0000256" key="4">
    <source>
        <dbReference type="ARBA" id="ARBA00023125"/>
    </source>
</evidence>
<comment type="caution">
    <text evidence="9">The sequence shown here is derived from an EMBL/GenBank/DDBJ whole genome shotgun (WGS) entry which is preliminary data.</text>
</comment>
<comment type="similarity">
    <text evidence="2">Belongs to the bZIP family. ATF subfamily.</text>
</comment>
<organism evidence="9 10">
    <name type="scientific">Pocillopora damicornis</name>
    <name type="common">Cauliflower coral</name>
    <name type="synonym">Millepora damicornis</name>
    <dbReference type="NCBI Taxonomy" id="46731"/>
    <lineage>
        <taxon>Eukaryota</taxon>
        <taxon>Metazoa</taxon>
        <taxon>Cnidaria</taxon>
        <taxon>Anthozoa</taxon>
        <taxon>Hexacorallia</taxon>
        <taxon>Scleractinia</taxon>
        <taxon>Astrocoeniina</taxon>
        <taxon>Pocilloporidae</taxon>
        <taxon>Pocillopora</taxon>
    </lineage>
</organism>
<dbReference type="GO" id="GO:0003700">
    <property type="term" value="F:DNA-binding transcription factor activity"/>
    <property type="evidence" value="ECO:0007669"/>
    <property type="project" value="InterPro"/>
</dbReference>
<dbReference type="PANTHER" id="PTHR21051:SF4">
    <property type="entry name" value="CAMP-RESPONSIVE ELEMENT-BINDING PROTEIN-LIKE 2"/>
    <property type="match status" value="1"/>
</dbReference>
<dbReference type="AlphaFoldDB" id="A0A3M6U3F0"/>
<evidence type="ECO:0000256" key="7">
    <source>
        <dbReference type="ARBA" id="ARBA00023242"/>
    </source>
</evidence>
<dbReference type="CDD" id="cd14709">
    <property type="entry name" value="bZIP_CREBL2"/>
    <property type="match status" value="1"/>
</dbReference>
<evidence type="ECO:0000256" key="5">
    <source>
        <dbReference type="ARBA" id="ARBA00023159"/>
    </source>
</evidence>
<sequence length="164" mass="18781">MAVVSSCHNKSNTYEETTAAEIDGSTVQEGMKYSWSATRRTKHDSISSVDSNSSSDSPFLDSLNEKSSKMNSTKKPCGKKRGRRPSKIDLEAKLERSRQSARECRARKKLRYKSLEDMIADKETYVYKLREELEMYRRWCKAVDKGAYPTELLEFLKDNAEGSN</sequence>
<keyword evidence="3" id="KW-0805">Transcription regulation</keyword>
<evidence type="ECO:0000256" key="6">
    <source>
        <dbReference type="ARBA" id="ARBA00023163"/>
    </source>
</evidence>
<dbReference type="GO" id="GO:0003677">
    <property type="term" value="F:DNA binding"/>
    <property type="evidence" value="ECO:0007669"/>
    <property type="project" value="UniProtKB-KW"/>
</dbReference>
<keyword evidence="4" id="KW-0238">DNA-binding</keyword>
<dbReference type="InterPro" id="IPR039250">
    <property type="entry name" value="CREBL2/REPTOR-BP"/>
</dbReference>
<protein>
    <recommendedName>
        <fullName evidence="11">BZIP domain-containing protein</fullName>
    </recommendedName>
</protein>
<feature type="compositionally biased region" description="Low complexity" evidence="8">
    <location>
        <begin position="46"/>
        <end position="62"/>
    </location>
</feature>
<dbReference type="InterPro" id="IPR046347">
    <property type="entry name" value="bZIP_sf"/>
</dbReference>
<keyword evidence="6" id="KW-0804">Transcription</keyword>
<reference evidence="9 10" key="1">
    <citation type="journal article" date="2018" name="Sci. Rep.">
        <title>Comparative analysis of the Pocillopora damicornis genome highlights role of immune system in coral evolution.</title>
        <authorList>
            <person name="Cunning R."/>
            <person name="Bay R.A."/>
            <person name="Gillette P."/>
            <person name="Baker A.C."/>
            <person name="Traylor-Knowles N."/>
        </authorList>
    </citation>
    <scope>NUCLEOTIDE SEQUENCE [LARGE SCALE GENOMIC DNA]</scope>
    <source>
        <strain evidence="9">RSMAS</strain>
        <tissue evidence="9">Whole animal</tissue>
    </source>
</reference>
<accession>A0A3M6U3F0</accession>
<dbReference type="GO" id="GO:0005634">
    <property type="term" value="C:nucleus"/>
    <property type="evidence" value="ECO:0007669"/>
    <property type="project" value="UniProtKB-SubCell"/>
</dbReference>
<name>A0A3M6U3F0_POCDA</name>
<feature type="compositionally biased region" description="Basic residues" evidence="8">
    <location>
        <begin position="76"/>
        <end position="85"/>
    </location>
</feature>
<evidence type="ECO:0000256" key="8">
    <source>
        <dbReference type="SAM" id="MobiDB-lite"/>
    </source>
</evidence>
<dbReference type="Gene3D" id="1.20.5.170">
    <property type="match status" value="1"/>
</dbReference>
<dbReference type="PANTHER" id="PTHR21051">
    <property type="entry name" value="CAMP-RESPONSIVE ELEMENT-BINDING PROTEIN-LIKE 2"/>
    <property type="match status" value="1"/>
</dbReference>
<keyword evidence="10" id="KW-1185">Reference proteome</keyword>
<evidence type="ECO:0000256" key="1">
    <source>
        <dbReference type="ARBA" id="ARBA00004123"/>
    </source>
</evidence>
<keyword evidence="5" id="KW-0010">Activator</keyword>
<keyword evidence="7" id="KW-0539">Nucleus</keyword>
<dbReference type="Proteomes" id="UP000275408">
    <property type="component" value="Unassembled WGS sequence"/>
</dbReference>
<feature type="compositionally biased region" description="Basic and acidic residues" evidence="8">
    <location>
        <begin position="86"/>
        <end position="95"/>
    </location>
</feature>
<evidence type="ECO:0000256" key="2">
    <source>
        <dbReference type="ARBA" id="ARBA00009050"/>
    </source>
</evidence>
<dbReference type="EMBL" id="RCHS01002311">
    <property type="protein sequence ID" value="RMX48089.1"/>
    <property type="molecule type" value="Genomic_DNA"/>
</dbReference>